<dbReference type="SUPFAM" id="SSF56219">
    <property type="entry name" value="DNase I-like"/>
    <property type="match status" value="1"/>
</dbReference>
<gene>
    <name evidence="4" type="ORF">AVDCRST_MAG32-1984</name>
</gene>
<evidence type="ECO:0000256" key="2">
    <source>
        <dbReference type="SAM" id="MobiDB-lite"/>
    </source>
</evidence>
<organism evidence="4">
    <name type="scientific">uncultured Nocardioides sp</name>
    <dbReference type="NCBI Taxonomy" id="198441"/>
    <lineage>
        <taxon>Bacteria</taxon>
        <taxon>Bacillati</taxon>
        <taxon>Actinomycetota</taxon>
        <taxon>Actinomycetes</taxon>
        <taxon>Propionibacteriales</taxon>
        <taxon>Nocardioidaceae</taxon>
        <taxon>Nocardioides</taxon>
        <taxon>environmental samples</taxon>
    </lineage>
</organism>
<feature type="coiled-coil region" evidence="1">
    <location>
        <begin position="97"/>
        <end position="144"/>
    </location>
</feature>
<feature type="region of interest" description="Disordered" evidence="2">
    <location>
        <begin position="29"/>
        <end position="50"/>
    </location>
</feature>
<feature type="domain" description="Endonuclease/exonuclease/phosphatase" evidence="3">
    <location>
        <begin position="152"/>
        <end position="355"/>
    </location>
</feature>
<protein>
    <recommendedName>
        <fullName evidence="3">Endonuclease/exonuclease/phosphatase domain-containing protein</fullName>
    </recommendedName>
</protein>
<evidence type="ECO:0000259" key="3">
    <source>
        <dbReference type="Pfam" id="PF03372"/>
    </source>
</evidence>
<dbReference type="InterPro" id="IPR036691">
    <property type="entry name" value="Endo/exonu/phosph_ase_sf"/>
</dbReference>
<keyword evidence="1" id="KW-0175">Coiled coil</keyword>
<dbReference type="InterPro" id="IPR005135">
    <property type="entry name" value="Endo/exonuclease/phosphatase"/>
</dbReference>
<dbReference type="AlphaFoldDB" id="A0A6J4NJF7"/>
<dbReference type="GO" id="GO:0003824">
    <property type="term" value="F:catalytic activity"/>
    <property type="evidence" value="ECO:0007669"/>
    <property type="project" value="InterPro"/>
</dbReference>
<dbReference type="Pfam" id="PF03372">
    <property type="entry name" value="Exo_endo_phos"/>
    <property type="match status" value="1"/>
</dbReference>
<proteinExistence type="predicted"/>
<dbReference type="Gene3D" id="3.60.10.10">
    <property type="entry name" value="Endonuclease/exonuclease/phosphatase"/>
    <property type="match status" value="1"/>
</dbReference>
<evidence type="ECO:0000313" key="4">
    <source>
        <dbReference type="EMBL" id="CAA9386139.1"/>
    </source>
</evidence>
<accession>A0A6J4NJF7</accession>
<reference evidence="4" key="1">
    <citation type="submission" date="2020-02" db="EMBL/GenBank/DDBJ databases">
        <authorList>
            <person name="Meier V. D."/>
        </authorList>
    </citation>
    <scope>NUCLEOTIDE SEQUENCE</scope>
    <source>
        <strain evidence="4">AVDCRST_MAG32</strain>
    </source>
</reference>
<name>A0A6J4NJF7_9ACTN</name>
<sequence length="391" mass="41878">MTLALAASLLAWFQRGSDTAAIRPARADAAVSASDRSSPADEARRPARAHLPWTTPVRAAARWKHPAAGAAPTGLPASYDVLNSPVARAEAASLVRAGEAIEERARLRAAARKARIEARRAAEKAAAEAARRKAERRARREARTAPFTVRIATFNVLGSQHSARGGSHPGHPPASVRTPRAAGYISRHGSDVVGTQELQADQLRQLTAITGMAAYPGFGWGDKETDNSILYDPGVFEYVSGDVYHVTFVGRVRPQPILRLRHRETGRELYVLNTHTSPGDGAAQGERHRAHATTSALVRRLRASTGLPVLLTGDMNDRPEFFCRVVATAGMTTPQGGSYGDGCRPPAGHLAVDWVAGVGVSSWSDYWMDQSSVANKTSDHFYVSGVATIGE</sequence>
<dbReference type="EMBL" id="CADCUM010000083">
    <property type="protein sequence ID" value="CAA9386139.1"/>
    <property type="molecule type" value="Genomic_DNA"/>
</dbReference>
<evidence type="ECO:0000256" key="1">
    <source>
        <dbReference type="SAM" id="Coils"/>
    </source>
</evidence>